<dbReference type="EMBL" id="CP036313">
    <property type="protein sequence ID" value="QBH13540.1"/>
    <property type="molecule type" value="Genomic_DNA"/>
</dbReference>
<evidence type="ECO:0000256" key="11">
    <source>
        <dbReference type="SAM" id="Phobius"/>
    </source>
</evidence>
<evidence type="ECO:0000256" key="4">
    <source>
        <dbReference type="ARBA" id="ARBA00022701"/>
    </source>
</evidence>
<dbReference type="InterPro" id="IPR019734">
    <property type="entry name" value="TPR_rpt"/>
</dbReference>
<keyword evidence="5" id="KW-0677">Repeat</keyword>
<name>A0ABX5RF68_9BACT</name>
<feature type="repeat" description="TPR" evidence="10">
    <location>
        <begin position="530"/>
        <end position="563"/>
    </location>
</feature>
<keyword evidence="4" id="KW-0493">Microtubule</keyword>
<dbReference type="Proteomes" id="UP000293902">
    <property type="component" value="Chromosome"/>
</dbReference>
<keyword evidence="9" id="KW-0206">Cytoskeleton</keyword>
<evidence type="ECO:0000256" key="7">
    <source>
        <dbReference type="ARBA" id="ARBA00023054"/>
    </source>
</evidence>
<accession>A0ABX5RF68</accession>
<evidence type="ECO:0000256" key="9">
    <source>
        <dbReference type="ARBA" id="ARBA00023212"/>
    </source>
</evidence>
<dbReference type="InterPro" id="IPR056885">
    <property type="entry name" value="TPR_NPHP3"/>
</dbReference>
<feature type="repeat" description="TPR" evidence="10">
    <location>
        <begin position="740"/>
        <end position="773"/>
    </location>
</feature>
<dbReference type="PANTHER" id="PTHR45783:SF3">
    <property type="entry name" value="KINESIN LIGHT CHAIN"/>
    <property type="match status" value="1"/>
</dbReference>
<dbReference type="SUPFAM" id="SSF81901">
    <property type="entry name" value="HCP-like"/>
    <property type="match status" value="1"/>
</dbReference>
<feature type="transmembrane region" description="Helical" evidence="11">
    <location>
        <begin position="6"/>
        <end position="26"/>
    </location>
</feature>
<comment type="subcellular location">
    <subcellularLocation>
        <location evidence="1">Cytoplasm</location>
        <location evidence="1">Cytoskeleton</location>
    </subcellularLocation>
</comment>
<dbReference type="InterPro" id="IPR015792">
    <property type="entry name" value="Kinesin_light_repeat"/>
</dbReference>
<gene>
    <name evidence="13" type="ORF">EYB58_11755</name>
</gene>
<dbReference type="SMART" id="SM00028">
    <property type="entry name" value="TPR"/>
    <property type="match status" value="7"/>
</dbReference>
<dbReference type="Pfam" id="PF24885">
    <property type="entry name" value="TPR_NPHP3"/>
    <property type="match status" value="1"/>
</dbReference>
<feature type="repeat" description="TPR" evidence="10">
    <location>
        <begin position="698"/>
        <end position="731"/>
    </location>
</feature>
<dbReference type="Gene3D" id="3.40.50.300">
    <property type="entry name" value="P-loop containing nucleotide triphosphate hydrolases"/>
    <property type="match status" value="1"/>
</dbReference>
<feature type="domain" description="Nephrocystin-3 TPR-repeats region" evidence="12">
    <location>
        <begin position="680"/>
        <end position="770"/>
    </location>
</feature>
<feature type="repeat" description="TPR" evidence="10">
    <location>
        <begin position="572"/>
        <end position="605"/>
    </location>
</feature>
<dbReference type="PANTHER" id="PTHR45783">
    <property type="entry name" value="KINESIN LIGHT CHAIN"/>
    <property type="match status" value="1"/>
</dbReference>
<evidence type="ECO:0000313" key="14">
    <source>
        <dbReference type="Proteomes" id="UP000293902"/>
    </source>
</evidence>
<dbReference type="PRINTS" id="PR00381">
    <property type="entry name" value="KINESINLIGHT"/>
</dbReference>
<keyword evidence="11" id="KW-0812">Transmembrane</keyword>
<keyword evidence="11" id="KW-0472">Membrane</keyword>
<keyword evidence="3" id="KW-0963">Cytoplasm</keyword>
<evidence type="ECO:0000256" key="2">
    <source>
        <dbReference type="ARBA" id="ARBA00009622"/>
    </source>
</evidence>
<comment type="similarity">
    <text evidence="2">Belongs to the kinesin light chain family.</text>
</comment>
<dbReference type="SUPFAM" id="SSF52540">
    <property type="entry name" value="P-loop containing nucleoside triphosphate hydrolases"/>
    <property type="match status" value="1"/>
</dbReference>
<evidence type="ECO:0000256" key="5">
    <source>
        <dbReference type="ARBA" id="ARBA00022737"/>
    </source>
</evidence>
<dbReference type="Gene3D" id="1.25.40.10">
    <property type="entry name" value="Tetratricopeptide repeat domain"/>
    <property type="match status" value="3"/>
</dbReference>
<dbReference type="InterPro" id="IPR027417">
    <property type="entry name" value="P-loop_NTPase"/>
</dbReference>
<keyword evidence="6 10" id="KW-0802">TPR repeat</keyword>
<dbReference type="PROSITE" id="PS01160">
    <property type="entry name" value="KINESIN_LIGHT"/>
    <property type="match status" value="2"/>
</dbReference>
<feature type="repeat" description="TPR" evidence="10">
    <location>
        <begin position="782"/>
        <end position="815"/>
    </location>
</feature>
<keyword evidence="14" id="KW-1185">Reference proteome</keyword>
<evidence type="ECO:0000256" key="1">
    <source>
        <dbReference type="ARBA" id="ARBA00004245"/>
    </source>
</evidence>
<organism evidence="13 14">
    <name type="scientific">Desulfobacter hydrogenophilus</name>
    <dbReference type="NCBI Taxonomy" id="2291"/>
    <lineage>
        <taxon>Bacteria</taxon>
        <taxon>Pseudomonadati</taxon>
        <taxon>Thermodesulfobacteriota</taxon>
        <taxon>Desulfobacteria</taxon>
        <taxon>Desulfobacterales</taxon>
        <taxon>Desulfobacteraceae</taxon>
        <taxon>Desulfobacter</taxon>
    </lineage>
</organism>
<evidence type="ECO:0000259" key="12">
    <source>
        <dbReference type="Pfam" id="PF24885"/>
    </source>
</evidence>
<evidence type="ECO:0000313" key="13">
    <source>
        <dbReference type="EMBL" id="QBH13540.1"/>
    </source>
</evidence>
<keyword evidence="11" id="KW-1133">Transmembrane helix</keyword>
<keyword evidence="7" id="KW-0175">Coiled coil</keyword>
<evidence type="ECO:0000256" key="8">
    <source>
        <dbReference type="ARBA" id="ARBA00023175"/>
    </source>
</evidence>
<dbReference type="InterPro" id="IPR002151">
    <property type="entry name" value="Kinesin_light"/>
</dbReference>
<sequence length="839" mass="93658">MTLNGKILLFDSIVIILSLVVVGLNYKNALNGNGSAQIWTLIFVVGFILAIIRLIKAYLNAQQPEPSTKSDVDRAENGVKVHTTKATDEIKDLFYKTVDTLKENLDHPDTPLFLVPYPQNTFLKNSDIWTAKIREAFSKGYQAAVCQAAAVGQGGIGKTAMAVEYAWKYSGEYPGGVFWLGMESGLTGAVSKFLQVAETKGLLREGWEDLDEKSQINLLLSQLQTFGKKLIILDNLETDQIPKKIFTISDSDLLVTTRNQKLAVPHVNMELPYPDTALDIFLGYAHLEKEKITTHDLSLIQGICKKVEFLPLALEIIGSLSRGYSLEKLAVYLPKELITRERPTCNKECTSILASLNLAGYQFSIPKTKEVLCSAAYFDPDFIDPELLADILKISSKQIYEILSNLTELSILKRTATGYGVHRIVQQAIIFLDDRITWGETVLQYIHGKINELMDKGQYIRGYGLIPHIVHIANMADKDQPEDEFPDNNELSTLGNYLERTGRYVSSETIILTCLKRVEKAKGPDHPSVAATLNNLAGLYESQGKYEEAEPLYQRALKIRETVLGPDHPSVATTLNNLAGLYESQGKYEEAEPLYQRALKITETVLGPDHPSVAATLNNLAGLYHSQGKYEEAEPLYQRALKIRETVLGPDHPSVATTLNNLAGLYESQGKYEEAEPLYQRALKIRETVLGPDHPSVATTLNNLAGLYESQGKYEEAEPLYQRALKIRETVLGPDHPSVATTLNNLAGLYESQGKYEEAEPLCQRALKIKETVLGPDHPSVATTLNNLAELYRSQGKYEEAEPLYQRALKILKAQLGKDHPNTKIVQRNYDKFKREKKI</sequence>
<evidence type="ECO:0000256" key="10">
    <source>
        <dbReference type="PROSITE-ProRule" id="PRU00339"/>
    </source>
</evidence>
<protein>
    <submittedName>
        <fullName evidence="13">Tetratricopeptide repeat protein</fullName>
    </submittedName>
</protein>
<dbReference type="InterPro" id="IPR011990">
    <property type="entry name" value="TPR-like_helical_dom_sf"/>
</dbReference>
<feature type="repeat" description="TPR" evidence="10">
    <location>
        <begin position="656"/>
        <end position="689"/>
    </location>
</feature>
<evidence type="ECO:0000256" key="6">
    <source>
        <dbReference type="ARBA" id="ARBA00022803"/>
    </source>
</evidence>
<dbReference type="Pfam" id="PF13374">
    <property type="entry name" value="TPR_10"/>
    <property type="match status" value="1"/>
</dbReference>
<feature type="transmembrane region" description="Helical" evidence="11">
    <location>
        <begin position="38"/>
        <end position="59"/>
    </location>
</feature>
<dbReference type="PROSITE" id="PS50005">
    <property type="entry name" value="TPR"/>
    <property type="match status" value="7"/>
</dbReference>
<feature type="repeat" description="TPR" evidence="10">
    <location>
        <begin position="614"/>
        <end position="647"/>
    </location>
</feature>
<dbReference type="PROSITE" id="PS50293">
    <property type="entry name" value="TPR_REGION"/>
    <property type="match status" value="6"/>
</dbReference>
<keyword evidence="8" id="KW-0505">Motor protein</keyword>
<reference evidence="13 14" key="1">
    <citation type="submission" date="2019-02" db="EMBL/GenBank/DDBJ databases">
        <title>Complete genome sequence of Desulfobacter hydrogenophilus AcRS1.</title>
        <authorList>
            <person name="Marietou A."/>
            <person name="Lund M.B."/>
            <person name="Marshall I.P.G."/>
            <person name="Schreiber L."/>
            <person name="Jorgensen B."/>
        </authorList>
    </citation>
    <scope>NUCLEOTIDE SEQUENCE [LARGE SCALE GENOMIC DNA]</scope>
    <source>
        <strain evidence="13 14">AcRS1</strain>
    </source>
</reference>
<dbReference type="Pfam" id="PF13424">
    <property type="entry name" value="TPR_12"/>
    <property type="match status" value="2"/>
</dbReference>
<proteinExistence type="inferred from homology"/>
<evidence type="ECO:0000256" key="3">
    <source>
        <dbReference type="ARBA" id="ARBA00022490"/>
    </source>
</evidence>